<feature type="domain" description="Kazal-like" evidence="4">
    <location>
        <begin position="57"/>
        <end position="108"/>
    </location>
</feature>
<dbReference type="CDD" id="cd00104">
    <property type="entry name" value="KAZAL_FS"/>
    <property type="match status" value="4"/>
</dbReference>
<accession>A0A485L858</accession>
<dbReference type="Proteomes" id="UP000332933">
    <property type="component" value="Unassembled WGS sequence"/>
</dbReference>
<dbReference type="Pfam" id="PF07648">
    <property type="entry name" value="Kazal_2"/>
    <property type="match status" value="4"/>
</dbReference>
<protein>
    <submittedName>
        <fullName evidence="6">Aste57867_17507 protein</fullName>
    </submittedName>
</protein>
<dbReference type="PANTHER" id="PTHR10913">
    <property type="entry name" value="FOLLISTATIN-RELATED"/>
    <property type="match status" value="1"/>
</dbReference>
<dbReference type="SMART" id="SM00280">
    <property type="entry name" value="KAZAL"/>
    <property type="match status" value="4"/>
</dbReference>
<evidence type="ECO:0000313" key="6">
    <source>
        <dbReference type="EMBL" id="VFT94260.1"/>
    </source>
</evidence>
<sequence length="328" mass="34874">MLGECHDCVSLKKACSLLVRITLGYVFAQFAKDRLPTMPSRHLLVLTWVLTLLPRLVQSQVLCSSSVVCTPADPPICGSNNVTYINICALELAHCKNKSIEAASTGICGFPGCPSNATKNNNNSTNADDCPKSIDVVCGTDGKSYASPCHLAMAHCTESSLELLAPGMCLHGSPDVCSQEFQFAVDTTTDGPLFCGSDGVTYPNRESFHFASCVDATLTLAHRGECICKPNSSLVCLTTVDPVCGSDDQTYGNPCAFQRMKCSRQNTTMSTTPLTLVTRGSCGPNTTNVRNRTTQVPKATMPVQSLASQCPPVWGLAMVLVSGLTMVA</sequence>
<dbReference type="OrthoDB" id="88467at2759"/>
<name>A0A485L858_9STRA</name>
<keyword evidence="3" id="KW-1015">Disulfide bond</keyword>
<keyword evidence="1" id="KW-0646">Protease inhibitor</keyword>
<dbReference type="InterPro" id="IPR050653">
    <property type="entry name" value="Prot_Inhib_GrowthFact_Antg"/>
</dbReference>
<organism evidence="6 7">
    <name type="scientific">Aphanomyces stellatus</name>
    <dbReference type="NCBI Taxonomy" id="120398"/>
    <lineage>
        <taxon>Eukaryota</taxon>
        <taxon>Sar</taxon>
        <taxon>Stramenopiles</taxon>
        <taxon>Oomycota</taxon>
        <taxon>Saprolegniomycetes</taxon>
        <taxon>Saprolegniales</taxon>
        <taxon>Verrucalvaceae</taxon>
        <taxon>Aphanomyces</taxon>
    </lineage>
</organism>
<dbReference type="GO" id="GO:0005576">
    <property type="term" value="C:extracellular region"/>
    <property type="evidence" value="ECO:0007669"/>
    <property type="project" value="TreeGrafter"/>
</dbReference>
<dbReference type="SUPFAM" id="SSF100895">
    <property type="entry name" value="Kazal-type serine protease inhibitors"/>
    <property type="match status" value="4"/>
</dbReference>
<evidence type="ECO:0000256" key="2">
    <source>
        <dbReference type="ARBA" id="ARBA00022900"/>
    </source>
</evidence>
<dbReference type="PROSITE" id="PS51465">
    <property type="entry name" value="KAZAL_2"/>
    <property type="match status" value="4"/>
</dbReference>
<proteinExistence type="predicted"/>
<dbReference type="EMBL" id="VJMH01006177">
    <property type="protein sequence ID" value="KAF0691231.1"/>
    <property type="molecule type" value="Genomic_DNA"/>
</dbReference>
<dbReference type="PANTHER" id="PTHR10913:SF45">
    <property type="entry name" value="FOLLISTATIN, ISOFORM A-RELATED"/>
    <property type="match status" value="1"/>
</dbReference>
<feature type="domain" description="Kazal-like" evidence="4">
    <location>
        <begin position="109"/>
        <end position="171"/>
    </location>
</feature>
<evidence type="ECO:0000256" key="1">
    <source>
        <dbReference type="ARBA" id="ARBA00022690"/>
    </source>
</evidence>
<dbReference type="EMBL" id="CAADRA010006198">
    <property type="protein sequence ID" value="VFT94260.1"/>
    <property type="molecule type" value="Genomic_DNA"/>
</dbReference>
<feature type="domain" description="Kazal-like" evidence="4">
    <location>
        <begin position="172"/>
        <end position="226"/>
    </location>
</feature>
<evidence type="ECO:0000259" key="4">
    <source>
        <dbReference type="PROSITE" id="PS51465"/>
    </source>
</evidence>
<dbReference type="GO" id="GO:0030154">
    <property type="term" value="P:cell differentiation"/>
    <property type="evidence" value="ECO:0007669"/>
    <property type="project" value="TreeGrafter"/>
</dbReference>
<evidence type="ECO:0000256" key="3">
    <source>
        <dbReference type="ARBA" id="ARBA00023157"/>
    </source>
</evidence>
<evidence type="ECO:0000313" key="7">
    <source>
        <dbReference type="Proteomes" id="UP000332933"/>
    </source>
</evidence>
<gene>
    <name evidence="6" type="primary">Aste57867_17507</name>
    <name evidence="5" type="ORF">As57867_017447</name>
    <name evidence="6" type="ORF">ASTE57867_17507</name>
</gene>
<dbReference type="InterPro" id="IPR002350">
    <property type="entry name" value="Kazal_dom"/>
</dbReference>
<dbReference type="AlphaFoldDB" id="A0A485L858"/>
<keyword evidence="7" id="KW-1185">Reference proteome</keyword>
<dbReference type="InterPro" id="IPR036058">
    <property type="entry name" value="Kazal_dom_sf"/>
</dbReference>
<feature type="domain" description="Kazal-like" evidence="4">
    <location>
        <begin position="227"/>
        <end position="284"/>
    </location>
</feature>
<keyword evidence="2" id="KW-0722">Serine protease inhibitor</keyword>
<reference evidence="5" key="2">
    <citation type="submission" date="2019-06" db="EMBL/GenBank/DDBJ databases">
        <title>Genomics analysis of Aphanomyces spp. identifies a new class of oomycete effector associated with host adaptation.</title>
        <authorList>
            <person name="Gaulin E."/>
        </authorList>
    </citation>
    <scope>NUCLEOTIDE SEQUENCE</scope>
    <source>
        <strain evidence="5">CBS 578.67</strain>
    </source>
</reference>
<reference evidence="6 7" key="1">
    <citation type="submission" date="2019-03" db="EMBL/GenBank/DDBJ databases">
        <authorList>
            <person name="Gaulin E."/>
            <person name="Dumas B."/>
        </authorList>
    </citation>
    <scope>NUCLEOTIDE SEQUENCE [LARGE SCALE GENOMIC DNA]</scope>
    <source>
        <strain evidence="6">CBS 568.67</strain>
    </source>
</reference>
<evidence type="ECO:0000313" key="5">
    <source>
        <dbReference type="EMBL" id="KAF0691231.1"/>
    </source>
</evidence>
<dbReference type="Gene3D" id="3.30.60.30">
    <property type="match status" value="4"/>
</dbReference>